<organism evidence="6 7">
    <name type="scientific">Paradevosia shaoguanensis</name>
    <dbReference type="NCBI Taxonomy" id="1335043"/>
    <lineage>
        <taxon>Bacteria</taxon>
        <taxon>Pseudomonadati</taxon>
        <taxon>Pseudomonadota</taxon>
        <taxon>Alphaproteobacteria</taxon>
        <taxon>Hyphomicrobiales</taxon>
        <taxon>Devosiaceae</taxon>
        <taxon>Paradevosia</taxon>
    </lineage>
</organism>
<dbReference type="Pfam" id="PF00440">
    <property type="entry name" value="TetR_N"/>
    <property type="match status" value="1"/>
</dbReference>
<keyword evidence="7" id="KW-1185">Reference proteome</keyword>
<dbReference type="Proteomes" id="UP001156140">
    <property type="component" value="Unassembled WGS sequence"/>
</dbReference>
<sequence>MDVAPDKRERILAAASRLIVRNGLQCSMQAIAEEAGVATGSLYNYFDSKEALVRGVYDRVAQEMTQKVAVPHDPASSHAQRVQHYIERYIDFIWEDADRARLFDYLDNSPLLTFGEAVGIFRPFVDHGREMLAMAQQDGVVRPGATNLIASFVRGAIRNTLKRRRLDPSPIRDEEKQGLAAMCWDAIAVHRHS</sequence>
<dbReference type="GO" id="GO:0003700">
    <property type="term" value="F:DNA-binding transcription factor activity"/>
    <property type="evidence" value="ECO:0007669"/>
    <property type="project" value="TreeGrafter"/>
</dbReference>
<keyword evidence="3" id="KW-0804">Transcription</keyword>
<dbReference type="GO" id="GO:0000976">
    <property type="term" value="F:transcription cis-regulatory region binding"/>
    <property type="evidence" value="ECO:0007669"/>
    <property type="project" value="TreeGrafter"/>
</dbReference>
<evidence type="ECO:0000256" key="2">
    <source>
        <dbReference type="ARBA" id="ARBA00023125"/>
    </source>
</evidence>
<reference evidence="6" key="1">
    <citation type="submission" date="2022-03" db="EMBL/GenBank/DDBJ databases">
        <title>The complete genome sequence of a Methyloterrigena soli.</title>
        <authorList>
            <person name="Zi Z."/>
        </authorList>
    </citation>
    <scope>NUCLEOTIDE SEQUENCE</scope>
    <source>
        <strain evidence="6">M48</strain>
    </source>
</reference>
<dbReference type="Gene3D" id="1.10.357.10">
    <property type="entry name" value="Tetracycline Repressor, domain 2"/>
    <property type="match status" value="1"/>
</dbReference>
<comment type="caution">
    <text evidence="6">The sequence shown here is derived from an EMBL/GenBank/DDBJ whole genome shotgun (WGS) entry which is preliminary data.</text>
</comment>
<evidence type="ECO:0000256" key="1">
    <source>
        <dbReference type="ARBA" id="ARBA00023015"/>
    </source>
</evidence>
<dbReference type="EMBL" id="JALAZD010000001">
    <property type="protein sequence ID" value="MCI0125634.1"/>
    <property type="molecule type" value="Genomic_DNA"/>
</dbReference>
<evidence type="ECO:0000259" key="5">
    <source>
        <dbReference type="PROSITE" id="PS50977"/>
    </source>
</evidence>
<dbReference type="InterPro" id="IPR050109">
    <property type="entry name" value="HTH-type_TetR-like_transc_reg"/>
</dbReference>
<dbReference type="InterPro" id="IPR036271">
    <property type="entry name" value="Tet_transcr_reg_TetR-rel_C_sf"/>
</dbReference>
<feature type="DNA-binding region" description="H-T-H motif" evidence="4">
    <location>
        <begin position="27"/>
        <end position="46"/>
    </location>
</feature>
<dbReference type="PANTHER" id="PTHR30055:SF234">
    <property type="entry name" value="HTH-TYPE TRANSCRIPTIONAL REGULATOR BETI"/>
    <property type="match status" value="1"/>
</dbReference>
<keyword evidence="2 4" id="KW-0238">DNA-binding</keyword>
<keyword evidence="1" id="KW-0805">Transcription regulation</keyword>
<accession>A0AA41QKV6</accession>
<dbReference type="PRINTS" id="PR00455">
    <property type="entry name" value="HTHTETR"/>
</dbReference>
<dbReference type="SUPFAM" id="SSF46689">
    <property type="entry name" value="Homeodomain-like"/>
    <property type="match status" value="1"/>
</dbReference>
<evidence type="ECO:0000313" key="6">
    <source>
        <dbReference type="EMBL" id="MCI0125634.1"/>
    </source>
</evidence>
<dbReference type="InterPro" id="IPR023772">
    <property type="entry name" value="DNA-bd_HTH_TetR-type_CS"/>
</dbReference>
<proteinExistence type="predicted"/>
<dbReference type="PROSITE" id="PS50977">
    <property type="entry name" value="HTH_TETR_2"/>
    <property type="match status" value="1"/>
</dbReference>
<dbReference type="InterPro" id="IPR001647">
    <property type="entry name" value="HTH_TetR"/>
</dbReference>
<protein>
    <submittedName>
        <fullName evidence="6">TetR/AcrR family transcriptional regulator</fullName>
    </submittedName>
</protein>
<dbReference type="RefSeq" id="WP_281734805.1">
    <property type="nucleotide sequence ID" value="NZ_JAKETQ010000001.1"/>
</dbReference>
<dbReference type="InterPro" id="IPR009057">
    <property type="entry name" value="Homeodomain-like_sf"/>
</dbReference>
<dbReference type="PANTHER" id="PTHR30055">
    <property type="entry name" value="HTH-TYPE TRANSCRIPTIONAL REGULATOR RUTR"/>
    <property type="match status" value="1"/>
</dbReference>
<dbReference type="PROSITE" id="PS01081">
    <property type="entry name" value="HTH_TETR_1"/>
    <property type="match status" value="1"/>
</dbReference>
<name>A0AA41QKV6_9HYPH</name>
<evidence type="ECO:0000256" key="4">
    <source>
        <dbReference type="PROSITE-ProRule" id="PRU00335"/>
    </source>
</evidence>
<dbReference type="AlphaFoldDB" id="A0AA41QKV6"/>
<dbReference type="SUPFAM" id="SSF48498">
    <property type="entry name" value="Tetracyclin repressor-like, C-terminal domain"/>
    <property type="match status" value="1"/>
</dbReference>
<evidence type="ECO:0000256" key="3">
    <source>
        <dbReference type="ARBA" id="ARBA00023163"/>
    </source>
</evidence>
<evidence type="ECO:0000313" key="7">
    <source>
        <dbReference type="Proteomes" id="UP001156140"/>
    </source>
</evidence>
<gene>
    <name evidence="6" type="ORF">ML536_02220</name>
</gene>
<feature type="domain" description="HTH tetR-type" evidence="5">
    <location>
        <begin position="5"/>
        <end position="64"/>
    </location>
</feature>